<gene>
    <name evidence="12" type="ORF">SEMRO_1662_G289410.1</name>
</gene>
<keyword evidence="6" id="KW-0430">Lectin</keyword>
<accession>A0A9N8ETN4</accession>
<evidence type="ECO:0000256" key="2">
    <source>
        <dbReference type="ARBA" id="ARBA00004922"/>
    </source>
</evidence>
<dbReference type="OrthoDB" id="99499at2759"/>
<dbReference type="GO" id="GO:0005794">
    <property type="term" value="C:Golgi apparatus"/>
    <property type="evidence" value="ECO:0007669"/>
    <property type="project" value="TreeGrafter"/>
</dbReference>
<keyword evidence="8" id="KW-0464">Manganese</keyword>
<feature type="chain" id="PRO_5040284877" evidence="10">
    <location>
        <begin position="21"/>
        <end position="846"/>
    </location>
</feature>
<evidence type="ECO:0000256" key="10">
    <source>
        <dbReference type="SAM" id="SignalP"/>
    </source>
</evidence>
<name>A0A9N8ETN4_9STRA</name>
<dbReference type="PROSITE" id="PS50231">
    <property type="entry name" value="RICIN_B_LECTIN"/>
    <property type="match status" value="3"/>
</dbReference>
<comment type="cofactor">
    <cofactor evidence="1">
        <name>Mn(2+)</name>
        <dbReference type="ChEBI" id="CHEBI:29035"/>
    </cofactor>
</comment>
<evidence type="ECO:0000256" key="8">
    <source>
        <dbReference type="ARBA" id="ARBA00023211"/>
    </source>
</evidence>
<feature type="signal peptide" evidence="10">
    <location>
        <begin position="1"/>
        <end position="20"/>
    </location>
</feature>
<reference evidence="12" key="1">
    <citation type="submission" date="2020-06" db="EMBL/GenBank/DDBJ databases">
        <authorList>
            <consortium name="Plant Systems Biology data submission"/>
        </authorList>
    </citation>
    <scope>NUCLEOTIDE SEQUENCE</scope>
    <source>
        <strain evidence="12">D6</strain>
    </source>
</reference>
<dbReference type="EMBL" id="CAICTM010001660">
    <property type="protein sequence ID" value="CAB9525331.1"/>
    <property type="molecule type" value="Genomic_DNA"/>
</dbReference>
<feature type="compositionally biased region" description="Polar residues" evidence="9">
    <location>
        <begin position="31"/>
        <end position="41"/>
    </location>
</feature>
<feature type="domain" description="Ricin B lectin" evidence="11">
    <location>
        <begin position="733"/>
        <end position="845"/>
    </location>
</feature>
<sequence length="846" mass="95109">MKIVNSLRFLLVGLVGVATASPASDVETGSHHPSSKVNLTDLSSLKLKGGEAVQDEQGHKEEELPTIAELVENQKASIQVDREVNLRHRLLSGAGQIRPVFGNNGKCSNQKFTYDSSTKQIKVDGKCLDDKGSGDRNVYAHTCHNGNNQKWRTDNKGRIQVLSDYKCLDVTSGRNLYMRGCCDNCEGQRWYVPQHFPTTKSEIHPVLSSAACWDVGGTDKNLYVNGNCHNGDNQQFYYSPYSESIFLPLADGSGCLDENGSTGNVYAFRCHHGNNQKWWMDSYGRIRNRHDTSRCMEQHSSGNNLRMVGCNDNDNQRFIVPHETFPVAASQVKPFYDLGKCWDSGTNKNLYLASSCSSGNFHQQFYFMAQSERIYDAYGNGCLDDDGSSARNVYSHRCHGGSNQKWYADSLGRLRGRKDNKCLTIDSNNLVMKDCNDSIYQRFVVPASFPRVTSPVKSVFNTGLCLAAMSDRKVMARSCRGDKDEDFFYVPDSQRIFVASGQGCLDPTVNNNVIVHPCHGQNNQKWYMDDRGRIRDKQYHHCLTRASNNNLEHRGCDDKDSQRLVLPESFPVSTSIIKPFNNANLCWGLASDNTNMMIVSCSSSQNFFFVPESGRIIHLPSGKCVDDAGNGGRNVYLGSCHNGNNQKFFVDDKARIHTRRDGKCIDINTDNNLFVKDCNDDDSQRFIYPISFKTILSPVTPYADQTKCWDIGGINLYLHPCHKGRNQDFVYIPSTEQIMAGHGTGCLTDESSGGRSVFFGTCGTGNNQKWYMDAQGRLHSRIDEIKCLDLNKSNNNLYMEVCNDSFSQRFSYPNSFPIVTTNARTAYDRRQELNRIYGTVDRHIYG</sequence>
<keyword evidence="3" id="KW-0328">Glycosyltransferase</keyword>
<dbReference type="PANTHER" id="PTHR11675">
    <property type="entry name" value="N-ACETYLGALACTOSAMINYLTRANSFERASE"/>
    <property type="match status" value="1"/>
</dbReference>
<organism evidence="12 13">
    <name type="scientific">Seminavis robusta</name>
    <dbReference type="NCBI Taxonomy" id="568900"/>
    <lineage>
        <taxon>Eukaryota</taxon>
        <taxon>Sar</taxon>
        <taxon>Stramenopiles</taxon>
        <taxon>Ochrophyta</taxon>
        <taxon>Bacillariophyta</taxon>
        <taxon>Bacillariophyceae</taxon>
        <taxon>Bacillariophycidae</taxon>
        <taxon>Naviculales</taxon>
        <taxon>Naviculaceae</taxon>
        <taxon>Seminavis</taxon>
    </lineage>
</organism>
<evidence type="ECO:0000313" key="12">
    <source>
        <dbReference type="EMBL" id="CAB9525331.1"/>
    </source>
</evidence>
<dbReference type="GO" id="GO:0046872">
    <property type="term" value="F:metal ion binding"/>
    <property type="evidence" value="ECO:0007669"/>
    <property type="project" value="UniProtKB-KW"/>
</dbReference>
<dbReference type="SUPFAM" id="SSF50370">
    <property type="entry name" value="Ricin B-like lectins"/>
    <property type="match status" value="6"/>
</dbReference>
<evidence type="ECO:0000256" key="5">
    <source>
        <dbReference type="ARBA" id="ARBA00022723"/>
    </source>
</evidence>
<proteinExistence type="predicted"/>
<evidence type="ECO:0000259" key="11">
    <source>
        <dbReference type="SMART" id="SM00458"/>
    </source>
</evidence>
<keyword evidence="10" id="KW-0732">Signal</keyword>
<feature type="domain" description="Ricin B lectin" evidence="11">
    <location>
        <begin position="243"/>
        <end position="368"/>
    </location>
</feature>
<evidence type="ECO:0000256" key="7">
    <source>
        <dbReference type="ARBA" id="ARBA00023157"/>
    </source>
</evidence>
<feature type="domain" description="Ricin B lectin" evidence="11">
    <location>
        <begin position="369"/>
        <end position="491"/>
    </location>
</feature>
<dbReference type="GO" id="GO:0030246">
    <property type="term" value="F:carbohydrate binding"/>
    <property type="evidence" value="ECO:0007669"/>
    <property type="project" value="UniProtKB-KW"/>
</dbReference>
<evidence type="ECO:0000256" key="3">
    <source>
        <dbReference type="ARBA" id="ARBA00022676"/>
    </source>
</evidence>
<keyword evidence="7" id="KW-1015">Disulfide bond</keyword>
<dbReference type="CDD" id="cd00161">
    <property type="entry name" value="beta-trefoil_Ricin-like"/>
    <property type="match status" value="2"/>
</dbReference>
<comment type="caution">
    <text evidence="12">The sequence shown here is derived from an EMBL/GenBank/DDBJ whole genome shotgun (WGS) entry which is preliminary data.</text>
</comment>
<evidence type="ECO:0000256" key="1">
    <source>
        <dbReference type="ARBA" id="ARBA00001936"/>
    </source>
</evidence>
<feature type="domain" description="Ricin B lectin" evidence="11">
    <location>
        <begin position="613"/>
        <end position="732"/>
    </location>
</feature>
<evidence type="ECO:0000256" key="6">
    <source>
        <dbReference type="ARBA" id="ARBA00022734"/>
    </source>
</evidence>
<dbReference type="Gene3D" id="2.80.10.50">
    <property type="match status" value="6"/>
</dbReference>
<keyword evidence="13" id="KW-1185">Reference proteome</keyword>
<evidence type="ECO:0000313" key="13">
    <source>
        <dbReference type="Proteomes" id="UP001153069"/>
    </source>
</evidence>
<dbReference type="InterPro" id="IPR035992">
    <property type="entry name" value="Ricin_B-like_lectins"/>
</dbReference>
<dbReference type="GO" id="GO:0006493">
    <property type="term" value="P:protein O-linked glycosylation"/>
    <property type="evidence" value="ECO:0007669"/>
    <property type="project" value="TreeGrafter"/>
</dbReference>
<evidence type="ECO:0000256" key="4">
    <source>
        <dbReference type="ARBA" id="ARBA00022679"/>
    </source>
</evidence>
<dbReference type="Pfam" id="PF00652">
    <property type="entry name" value="Ricin_B_lectin"/>
    <property type="match status" value="6"/>
</dbReference>
<dbReference type="PANTHER" id="PTHR11675:SF68">
    <property type="entry name" value="N-ACETYLGALACTOSAMINYLTRANSFERASE 7"/>
    <property type="match status" value="1"/>
</dbReference>
<feature type="region of interest" description="Disordered" evidence="9">
    <location>
        <begin position="22"/>
        <end position="41"/>
    </location>
</feature>
<keyword evidence="4" id="KW-0808">Transferase</keyword>
<feature type="domain" description="Ricin B lectin" evidence="11">
    <location>
        <begin position="494"/>
        <end position="612"/>
    </location>
</feature>
<dbReference type="CDD" id="cd23415">
    <property type="entry name" value="beta-trefoil_Ricin_AH"/>
    <property type="match status" value="2"/>
</dbReference>
<feature type="domain" description="Ricin B lectin" evidence="11">
    <location>
        <begin position="117"/>
        <end position="239"/>
    </location>
</feature>
<dbReference type="AlphaFoldDB" id="A0A9N8ETN4"/>
<dbReference type="SMART" id="SM00458">
    <property type="entry name" value="RICIN"/>
    <property type="match status" value="6"/>
</dbReference>
<evidence type="ECO:0000256" key="9">
    <source>
        <dbReference type="SAM" id="MobiDB-lite"/>
    </source>
</evidence>
<dbReference type="InterPro" id="IPR000772">
    <property type="entry name" value="Ricin_B_lectin"/>
</dbReference>
<protein>
    <submittedName>
        <fullName evidence="12">PbH1</fullName>
    </submittedName>
</protein>
<comment type="pathway">
    <text evidence="2">Protein modification; protein glycosylation.</text>
</comment>
<dbReference type="GO" id="GO:0004653">
    <property type="term" value="F:polypeptide N-acetylgalactosaminyltransferase activity"/>
    <property type="evidence" value="ECO:0007669"/>
    <property type="project" value="TreeGrafter"/>
</dbReference>
<keyword evidence="5" id="KW-0479">Metal-binding</keyword>
<dbReference type="Proteomes" id="UP001153069">
    <property type="component" value="Unassembled WGS sequence"/>
</dbReference>